<name>A0ABS9WEI1_9ACTN</name>
<dbReference type="PROSITE" id="PS50043">
    <property type="entry name" value="HTH_LUXR_2"/>
    <property type="match status" value="1"/>
</dbReference>
<keyword evidence="5" id="KW-0812">Transmembrane</keyword>
<feature type="transmembrane region" description="Helical" evidence="5">
    <location>
        <begin position="61"/>
        <end position="81"/>
    </location>
</feature>
<feature type="transmembrane region" description="Helical" evidence="5">
    <location>
        <begin position="335"/>
        <end position="356"/>
    </location>
</feature>
<proteinExistence type="predicted"/>
<keyword evidence="5" id="KW-0472">Membrane</keyword>
<dbReference type="RefSeq" id="WP_242163291.1">
    <property type="nucleotide sequence ID" value="NZ_JAJMLW010000001.1"/>
</dbReference>
<feature type="transmembrane region" description="Helical" evidence="5">
    <location>
        <begin position="88"/>
        <end position="111"/>
    </location>
</feature>
<evidence type="ECO:0000259" key="6">
    <source>
        <dbReference type="PROSITE" id="PS50043"/>
    </source>
</evidence>
<protein>
    <submittedName>
        <fullName evidence="7">Helix-turn-helix transcriptional regulator</fullName>
    </submittedName>
</protein>
<dbReference type="Pfam" id="PF00196">
    <property type="entry name" value="GerE"/>
    <property type="match status" value="1"/>
</dbReference>
<feature type="transmembrane region" description="Helical" evidence="5">
    <location>
        <begin position="301"/>
        <end position="323"/>
    </location>
</feature>
<organism evidence="7 8">
    <name type="scientific">Adlercreutzia faecimuris</name>
    <dbReference type="NCBI Taxonomy" id="2897341"/>
    <lineage>
        <taxon>Bacteria</taxon>
        <taxon>Bacillati</taxon>
        <taxon>Actinomycetota</taxon>
        <taxon>Coriobacteriia</taxon>
        <taxon>Eggerthellales</taxon>
        <taxon>Eggerthellaceae</taxon>
        <taxon>Adlercreutzia</taxon>
    </lineage>
</organism>
<feature type="transmembrane region" description="Helical" evidence="5">
    <location>
        <begin position="26"/>
        <end position="49"/>
    </location>
</feature>
<dbReference type="SUPFAM" id="SSF46894">
    <property type="entry name" value="C-terminal effector domain of the bipartite response regulators"/>
    <property type="match status" value="1"/>
</dbReference>
<feature type="transmembrane region" description="Helical" evidence="5">
    <location>
        <begin position="275"/>
        <end position="295"/>
    </location>
</feature>
<evidence type="ECO:0000256" key="5">
    <source>
        <dbReference type="SAM" id="Phobius"/>
    </source>
</evidence>
<dbReference type="PANTHER" id="PTHR44688:SF16">
    <property type="entry name" value="DNA-BINDING TRANSCRIPTIONAL ACTIVATOR DEVR_DOSR"/>
    <property type="match status" value="1"/>
</dbReference>
<comment type="caution">
    <text evidence="7">The sequence shown here is derived from an EMBL/GenBank/DDBJ whole genome shotgun (WGS) entry which is preliminary data.</text>
</comment>
<dbReference type="EMBL" id="JAJMLW010000001">
    <property type="protein sequence ID" value="MCI2241283.1"/>
    <property type="molecule type" value="Genomic_DNA"/>
</dbReference>
<dbReference type="InterPro" id="IPR000792">
    <property type="entry name" value="Tscrpt_reg_LuxR_C"/>
</dbReference>
<dbReference type="InterPro" id="IPR016032">
    <property type="entry name" value="Sig_transdc_resp-reg_C-effctor"/>
</dbReference>
<keyword evidence="3" id="KW-0804">Transcription</keyword>
<dbReference type="CDD" id="cd06170">
    <property type="entry name" value="LuxR_C_like"/>
    <property type="match status" value="1"/>
</dbReference>
<feature type="domain" description="HTH luxR-type" evidence="6">
    <location>
        <begin position="450"/>
        <end position="515"/>
    </location>
</feature>
<evidence type="ECO:0000256" key="4">
    <source>
        <dbReference type="SAM" id="MobiDB-lite"/>
    </source>
</evidence>
<evidence type="ECO:0000256" key="2">
    <source>
        <dbReference type="ARBA" id="ARBA00023125"/>
    </source>
</evidence>
<feature type="transmembrane region" description="Helical" evidence="5">
    <location>
        <begin position="220"/>
        <end position="237"/>
    </location>
</feature>
<sequence>MGPGGALSDPVVSAGRKPGSGRGRKLGIPLYGLSGIACALGWAVLLVLGSVLPAGGGASPPWLLAGAVACSLALLAVAPRLPLGSEQVFLRVAGAALAPAAPLGAAVGAAGPGALPVPWLLSGVGAGCLAALWMRHLAAFANQRQAMMALVGASALAAVIVAAGCCFRPRALAVLLALLPLLSVLISIPAAMRTRGREAALCAPAEEEPLSRPRFLVKELAPAFGCVALGMFALRLAQPLAGGEGACVAAAAGLALAALAMFLALLALAQSVAFLLLGLVLPVTALCLPLALLGLPALTLAAASVLAFLYGCLLIVHLTNVARNAPRLFASHRRALDLACAVDGSGLLLGWAVFAAARQADLAFGGLVLLGLQAALVSLCLFTAAPRARHVPEVPEGRGGLLTLLMGVLRDVLGLGDAAAPAAEPTSPPSAASPPEGAAAGDGRQDACGRLAARHGLSPRETDVFTWLARGYNAQSIATRLCLSVNTVKTHIHSIYGKLDVHSQQELVAYLDEESGAGDEVTRSG</sequence>
<keyword evidence="2" id="KW-0238">DNA-binding</keyword>
<dbReference type="InterPro" id="IPR036388">
    <property type="entry name" value="WH-like_DNA-bd_sf"/>
</dbReference>
<feature type="transmembrane region" description="Helical" evidence="5">
    <location>
        <begin position="146"/>
        <end position="164"/>
    </location>
</feature>
<dbReference type="PANTHER" id="PTHR44688">
    <property type="entry name" value="DNA-BINDING TRANSCRIPTIONAL ACTIVATOR DEVR_DOSR"/>
    <property type="match status" value="1"/>
</dbReference>
<dbReference type="SMART" id="SM00421">
    <property type="entry name" value="HTH_LUXR"/>
    <property type="match status" value="1"/>
</dbReference>
<dbReference type="Gene3D" id="1.10.10.10">
    <property type="entry name" value="Winged helix-like DNA-binding domain superfamily/Winged helix DNA-binding domain"/>
    <property type="match status" value="1"/>
</dbReference>
<feature type="transmembrane region" description="Helical" evidence="5">
    <location>
        <begin position="117"/>
        <end position="134"/>
    </location>
</feature>
<feature type="region of interest" description="Disordered" evidence="4">
    <location>
        <begin position="1"/>
        <end position="20"/>
    </location>
</feature>
<keyword evidence="8" id="KW-1185">Reference proteome</keyword>
<evidence type="ECO:0000256" key="3">
    <source>
        <dbReference type="ARBA" id="ARBA00023163"/>
    </source>
</evidence>
<gene>
    <name evidence="7" type="ORF">LPT13_02805</name>
</gene>
<feature type="transmembrane region" description="Helical" evidence="5">
    <location>
        <begin position="362"/>
        <end position="382"/>
    </location>
</feature>
<evidence type="ECO:0000313" key="7">
    <source>
        <dbReference type="EMBL" id="MCI2241283.1"/>
    </source>
</evidence>
<reference evidence="7" key="1">
    <citation type="submission" date="2021-11" db="EMBL/GenBank/DDBJ databases">
        <title>A Novel Adlercreutzia Species, isolated from a Allomyrina dichotoma larva feces.</title>
        <authorList>
            <person name="Suh M.K."/>
        </authorList>
    </citation>
    <scope>NUCLEOTIDE SEQUENCE</scope>
    <source>
        <strain evidence="7">JBNU-10</strain>
    </source>
</reference>
<feature type="transmembrane region" description="Helical" evidence="5">
    <location>
        <begin position="249"/>
        <end position="268"/>
    </location>
</feature>
<dbReference type="PROSITE" id="PS00622">
    <property type="entry name" value="HTH_LUXR_1"/>
    <property type="match status" value="1"/>
</dbReference>
<keyword evidence="1" id="KW-0805">Transcription regulation</keyword>
<keyword evidence="5" id="KW-1133">Transmembrane helix</keyword>
<evidence type="ECO:0000313" key="8">
    <source>
        <dbReference type="Proteomes" id="UP001430755"/>
    </source>
</evidence>
<feature type="region of interest" description="Disordered" evidence="4">
    <location>
        <begin position="419"/>
        <end position="445"/>
    </location>
</feature>
<evidence type="ECO:0000256" key="1">
    <source>
        <dbReference type="ARBA" id="ARBA00023015"/>
    </source>
</evidence>
<dbReference type="PRINTS" id="PR00038">
    <property type="entry name" value="HTHLUXR"/>
</dbReference>
<accession>A0ABS9WEI1</accession>
<dbReference type="Proteomes" id="UP001430755">
    <property type="component" value="Unassembled WGS sequence"/>
</dbReference>
<feature type="transmembrane region" description="Helical" evidence="5">
    <location>
        <begin position="170"/>
        <end position="191"/>
    </location>
</feature>